<evidence type="ECO:0000256" key="3">
    <source>
        <dbReference type="ARBA" id="ARBA00022553"/>
    </source>
</evidence>
<dbReference type="Gene3D" id="3.30.559.10">
    <property type="entry name" value="Chloramphenicol acetyltransferase-like domain"/>
    <property type="match status" value="1"/>
</dbReference>
<accession>A0ABT5K5J3</accession>
<dbReference type="PROSITE" id="PS50075">
    <property type="entry name" value="CARRIER"/>
    <property type="match status" value="1"/>
</dbReference>
<gene>
    <name evidence="5" type="ORF">OIK44_19065</name>
</gene>
<dbReference type="InterPro" id="IPR010071">
    <property type="entry name" value="AA_adenyl_dom"/>
</dbReference>
<dbReference type="Gene3D" id="3.40.50.980">
    <property type="match status" value="2"/>
</dbReference>
<dbReference type="Gene3D" id="2.30.38.10">
    <property type="entry name" value="Luciferase, Domain 3"/>
    <property type="match status" value="1"/>
</dbReference>
<organism evidence="5 6">
    <name type="scientific">Janthinobacterium fluminis</name>
    <dbReference type="NCBI Taxonomy" id="2987524"/>
    <lineage>
        <taxon>Bacteria</taxon>
        <taxon>Pseudomonadati</taxon>
        <taxon>Pseudomonadota</taxon>
        <taxon>Betaproteobacteria</taxon>
        <taxon>Burkholderiales</taxon>
        <taxon>Oxalobacteraceae</taxon>
        <taxon>Janthinobacterium</taxon>
    </lineage>
</organism>
<dbReference type="RefSeq" id="WP_273673018.1">
    <property type="nucleotide sequence ID" value="NZ_JAQQXR010000008.1"/>
</dbReference>
<dbReference type="SUPFAM" id="SSF47336">
    <property type="entry name" value="ACP-like"/>
    <property type="match status" value="1"/>
</dbReference>
<feature type="domain" description="Carrier" evidence="4">
    <location>
        <begin position="1012"/>
        <end position="1087"/>
    </location>
</feature>
<proteinExistence type="predicted"/>
<dbReference type="SUPFAM" id="SSF52777">
    <property type="entry name" value="CoA-dependent acyltransferases"/>
    <property type="match status" value="2"/>
</dbReference>
<dbReference type="NCBIfam" id="TIGR01733">
    <property type="entry name" value="AA-adenyl-dom"/>
    <property type="match status" value="1"/>
</dbReference>
<dbReference type="SUPFAM" id="SSF56801">
    <property type="entry name" value="Acetyl-CoA synthetase-like"/>
    <property type="match status" value="1"/>
</dbReference>
<protein>
    <submittedName>
        <fullName evidence="5">Amino acid adenylation domain-containing protein</fullName>
    </submittedName>
</protein>
<name>A0ABT5K5J3_9BURK</name>
<dbReference type="PANTHER" id="PTHR45527:SF14">
    <property type="entry name" value="PLIPASTATIN SYNTHASE SUBUNIT B"/>
    <property type="match status" value="1"/>
</dbReference>
<dbReference type="Gene3D" id="3.30.559.30">
    <property type="entry name" value="Nonribosomal peptide synthetase, condensation domain"/>
    <property type="match status" value="1"/>
</dbReference>
<dbReference type="CDD" id="cd17646">
    <property type="entry name" value="A_NRPS_AB3403-like"/>
    <property type="match status" value="1"/>
</dbReference>
<dbReference type="SMART" id="SM00823">
    <property type="entry name" value="PKS_PP"/>
    <property type="match status" value="1"/>
</dbReference>
<evidence type="ECO:0000256" key="1">
    <source>
        <dbReference type="ARBA" id="ARBA00001957"/>
    </source>
</evidence>
<dbReference type="PROSITE" id="PS00012">
    <property type="entry name" value="PHOSPHOPANTETHEINE"/>
    <property type="match status" value="1"/>
</dbReference>
<sequence length="1109" mass="121194">MSDMNNLSELRARLSPAQRAKLQERLRGVHVSAEAPHAIPRRPQGGPAPLSFAQQRQWFLWRLDPASPAYHLSGGLKFTGRLDVAALHASLDALMARHESLRSVFQEDGDGVAQQVILPASTVELPCVDFSALDAAAQAASADSEIRRICGAPFDLGRGPLLRVALLKTAAQEHQLLVVMHHIVSDGYSTQLILDELAQQYRARVQGAAPQLAPLPIQYADYAVWQRRWLEGEEGERQLAWWREQLGAEQPALGLHTDRPRKADGVYRAARHSVALPDDLLARLRQQAQAQGGTLFMALLAGFQGLLFRYSGQTDIRVGVPIANRNRAETAGMVGFFVNTQVLPARIDGRMTLAQLLQQARDSALGAQAHQDLPFERLVEALQPERSLSGNPLFQVMYNHLRSDHRSLAQWPGVSVERVDFAEQGAQCELALNTAERSDGQVQASFDYAAELFEPAHIERMAAHYLALLRALAERPQQALGEVELLDAAQRRQLASWGENRRRYADAQPVHRLIERQVQARPQDTALLFGAEEISYGDLNSRANRLAHRLIAAGVRPESRVGIALERSIDMVVALLAVLKAGGAYVPLDPDYPAERLRYMVEDSGIGLLLTHSRLRAGIAGADRLSVLELDTLDLRGESGADPVVALHGDNLAYVIYTSGSTGRPKGAANRHRSLHNRLAWMQEAYQLDAGDTVLQKTPFSFDVSVWEFFWPLMQGARLLVAKPGEHREPARLLELICRHGVSTLHFVPSMLQAFLAHEGVEACTSLRRIVCSGEALPADAQKAVFERLPQANLYNLYGPTEAAIDVTHWHCRDDGLSQVAIGRPIADTATHVLDAGLNPVPQGVAGELYLGGIGLARGYLNRAGLTAERFVADPFDPHGGRLYRTGDLVRWRSDGQLDYLGRIDHQVKIRGFRIELGEIEAQLLAQAAVREAVVVASDGPGGTRLVAYVAAQAGQPLEAANLRERLRAALPDYMVPGAIVLLACLPLNANGKIDRKALPQPEAGEGASYAAPEGEAEVALAALWTQVLGVERVGRHDNFFELGGHSLLAVQMVARVQRAMQFDLTVQDVFQHPTLAGMACKVAGGGRAKSAEQALSDLDSFIDSLENA</sequence>
<dbReference type="Pfam" id="PF00668">
    <property type="entry name" value="Condensation"/>
    <property type="match status" value="1"/>
</dbReference>
<keyword evidence="2" id="KW-0596">Phosphopantetheine</keyword>
<comment type="cofactor">
    <cofactor evidence="1">
        <name>pantetheine 4'-phosphate</name>
        <dbReference type="ChEBI" id="CHEBI:47942"/>
    </cofactor>
</comment>
<dbReference type="InterPro" id="IPR020845">
    <property type="entry name" value="AMP-binding_CS"/>
</dbReference>
<dbReference type="Pfam" id="PF13193">
    <property type="entry name" value="AMP-binding_C"/>
    <property type="match status" value="1"/>
</dbReference>
<dbReference type="Pfam" id="PF00550">
    <property type="entry name" value="PP-binding"/>
    <property type="match status" value="1"/>
</dbReference>
<dbReference type="InterPro" id="IPR006162">
    <property type="entry name" value="Ppantetheine_attach_site"/>
</dbReference>
<dbReference type="InterPro" id="IPR000873">
    <property type="entry name" value="AMP-dep_synth/lig_dom"/>
</dbReference>
<keyword evidence="6" id="KW-1185">Reference proteome</keyword>
<dbReference type="Gene3D" id="3.30.300.30">
    <property type="match status" value="1"/>
</dbReference>
<dbReference type="Gene3D" id="1.10.1200.10">
    <property type="entry name" value="ACP-like"/>
    <property type="match status" value="1"/>
</dbReference>
<dbReference type="PROSITE" id="PS00455">
    <property type="entry name" value="AMP_BINDING"/>
    <property type="match status" value="1"/>
</dbReference>
<dbReference type="PANTHER" id="PTHR45527">
    <property type="entry name" value="NONRIBOSOMAL PEPTIDE SYNTHETASE"/>
    <property type="match status" value="1"/>
</dbReference>
<dbReference type="CDD" id="cd19531">
    <property type="entry name" value="LCL_NRPS-like"/>
    <property type="match status" value="1"/>
</dbReference>
<evidence type="ECO:0000313" key="5">
    <source>
        <dbReference type="EMBL" id="MDC8759688.1"/>
    </source>
</evidence>
<dbReference type="Proteomes" id="UP001221208">
    <property type="component" value="Unassembled WGS sequence"/>
</dbReference>
<dbReference type="InterPro" id="IPR020806">
    <property type="entry name" value="PKS_PP-bd"/>
</dbReference>
<evidence type="ECO:0000313" key="6">
    <source>
        <dbReference type="Proteomes" id="UP001221208"/>
    </source>
</evidence>
<dbReference type="InterPro" id="IPR036736">
    <property type="entry name" value="ACP-like_sf"/>
</dbReference>
<dbReference type="InterPro" id="IPR023213">
    <property type="entry name" value="CAT-like_dom_sf"/>
</dbReference>
<reference evidence="5 6" key="1">
    <citation type="submission" date="2022-10" db="EMBL/GenBank/DDBJ databases">
        <title>Janthinobacterium sp. hw3 Genome sequencing.</title>
        <authorList>
            <person name="Park S."/>
        </authorList>
    </citation>
    <scope>NUCLEOTIDE SEQUENCE [LARGE SCALE GENOMIC DNA]</scope>
    <source>
        <strain evidence="6">hw3</strain>
    </source>
</reference>
<dbReference type="Pfam" id="PF00501">
    <property type="entry name" value="AMP-binding"/>
    <property type="match status" value="1"/>
</dbReference>
<evidence type="ECO:0000256" key="2">
    <source>
        <dbReference type="ARBA" id="ARBA00022450"/>
    </source>
</evidence>
<dbReference type="InterPro" id="IPR001242">
    <property type="entry name" value="Condensation_dom"/>
</dbReference>
<dbReference type="InterPro" id="IPR025110">
    <property type="entry name" value="AMP-bd_C"/>
</dbReference>
<dbReference type="InterPro" id="IPR045851">
    <property type="entry name" value="AMP-bd_C_sf"/>
</dbReference>
<dbReference type="InterPro" id="IPR009081">
    <property type="entry name" value="PP-bd_ACP"/>
</dbReference>
<dbReference type="EMBL" id="JAQQXR010000008">
    <property type="protein sequence ID" value="MDC8759688.1"/>
    <property type="molecule type" value="Genomic_DNA"/>
</dbReference>
<evidence type="ECO:0000259" key="4">
    <source>
        <dbReference type="PROSITE" id="PS50075"/>
    </source>
</evidence>
<comment type="caution">
    <text evidence="5">The sequence shown here is derived from an EMBL/GenBank/DDBJ whole genome shotgun (WGS) entry which is preliminary data.</text>
</comment>
<keyword evidence="3" id="KW-0597">Phosphoprotein</keyword>